<feature type="transmembrane region" description="Helical" evidence="9">
    <location>
        <begin position="421"/>
        <end position="446"/>
    </location>
</feature>
<dbReference type="STRING" id="521096.Tpau_1745"/>
<protein>
    <submittedName>
        <fullName evidence="10">Permease for cytosine/purines uracil thiamine allantoin</fullName>
    </submittedName>
</protein>
<accession>D5UM83</accession>
<dbReference type="HOGENOM" id="CLU_026016_3_2_11"/>
<feature type="region of interest" description="Disordered" evidence="8">
    <location>
        <begin position="1"/>
        <end position="24"/>
    </location>
</feature>
<keyword evidence="11" id="KW-1185">Reference proteome</keyword>
<keyword evidence="6 7" id="KW-0472">Membrane</keyword>
<evidence type="ECO:0000256" key="4">
    <source>
        <dbReference type="ARBA" id="ARBA00022692"/>
    </source>
</evidence>
<name>D5UM83_TSUPD</name>
<organism evidence="10 11">
    <name type="scientific">Tsukamurella paurometabola (strain ATCC 8368 / DSM 20162 / CCUG 35730 / CIP 100753 / JCM 10117 / KCTC 9821 / NBRC 16120 / NCIMB 702349 / NCTC 13040)</name>
    <name type="common">Corynebacterium paurometabolum</name>
    <dbReference type="NCBI Taxonomy" id="521096"/>
    <lineage>
        <taxon>Bacteria</taxon>
        <taxon>Bacillati</taxon>
        <taxon>Actinomycetota</taxon>
        <taxon>Actinomycetes</taxon>
        <taxon>Mycobacteriales</taxon>
        <taxon>Tsukamurellaceae</taxon>
        <taxon>Tsukamurella</taxon>
    </lineage>
</organism>
<proteinExistence type="inferred from homology"/>
<reference evidence="11" key="1">
    <citation type="submission" date="2010-03" db="EMBL/GenBank/DDBJ databases">
        <title>The complete chromosome of Tsukamurella paurometabola DSM 20162.</title>
        <authorList>
            <consortium name="US DOE Joint Genome Institute (JGI-PGF)"/>
            <person name="Lucas S."/>
            <person name="Copeland A."/>
            <person name="Lapidus A."/>
            <person name="Glavina del Rio T."/>
            <person name="Dalin E."/>
            <person name="Tice H."/>
            <person name="Bruce D."/>
            <person name="Goodwin L."/>
            <person name="Pitluck S."/>
            <person name="Kyrpides N."/>
            <person name="Mavromatis K."/>
            <person name="Ivanova N."/>
            <person name="Mikhailova N."/>
            <person name="Munk A.C."/>
            <person name="Brettin T."/>
            <person name="Detter J.C."/>
            <person name="Tapia R."/>
            <person name="Han C."/>
            <person name="Larimer F."/>
            <person name="Land M."/>
            <person name="Hauser L."/>
            <person name="Markowitz V."/>
            <person name="Cheng J.-F."/>
            <person name="Hugenholtz P."/>
            <person name="Woyke T."/>
            <person name="Wu D."/>
            <person name="Jando M."/>
            <person name="Brambilla E."/>
            <person name="Klenk H.-P."/>
            <person name="Eisen J.A."/>
        </authorList>
    </citation>
    <scope>NUCLEOTIDE SEQUENCE [LARGE SCALE GENOMIC DNA]</scope>
    <source>
        <strain evidence="11">ATCC 8368 / DSM 20162 / CCUG 35730 / CIP 100753 / JCM 10117 / KCTC 9821 / NBRC 16120 / NCIMB 702349 / NCTC 13040</strain>
    </source>
</reference>
<feature type="transmembrane region" description="Helical" evidence="9">
    <location>
        <begin position="217"/>
        <end position="239"/>
    </location>
</feature>
<evidence type="ECO:0000256" key="5">
    <source>
        <dbReference type="ARBA" id="ARBA00022989"/>
    </source>
</evidence>
<dbReference type="KEGG" id="tpr:Tpau_1745"/>
<feature type="transmembrane region" description="Helical" evidence="9">
    <location>
        <begin position="452"/>
        <end position="469"/>
    </location>
</feature>
<dbReference type="AlphaFoldDB" id="D5UM83"/>
<feature type="transmembrane region" description="Helical" evidence="9">
    <location>
        <begin position="366"/>
        <end position="391"/>
    </location>
</feature>
<dbReference type="EMBL" id="CP001966">
    <property type="protein sequence ID" value="ADG78363.1"/>
    <property type="molecule type" value="Genomic_DNA"/>
</dbReference>
<dbReference type="Gene3D" id="1.10.4160.10">
    <property type="entry name" value="Hydantoin permease"/>
    <property type="match status" value="1"/>
</dbReference>
<evidence type="ECO:0000256" key="8">
    <source>
        <dbReference type="SAM" id="MobiDB-lite"/>
    </source>
</evidence>
<feature type="transmembrane region" description="Helical" evidence="9">
    <location>
        <begin position="43"/>
        <end position="64"/>
    </location>
</feature>
<evidence type="ECO:0000313" key="10">
    <source>
        <dbReference type="EMBL" id="ADG78363.1"/>
    </source>
</evidence>
<dbReference type="Proteomes" id="UP000001213">
    <property type="component" value="Chromosome"/>
</dbReference>
<evidence type="ECO:0000256" key="9">
    <source>
        <dbReference type="SAM" id="Phobius"/>
    </source>
</evidence>
<feature type="transmembrane region" description="Helical" evidence="9">
    <location>
        <begin position="186"/>
        <end position="205"/>
    </location>
</feature>
<feature type="transmembrane region" description="Helical" evidence="9">
    <location>
        <begin position="260"/>
        <end position="282"/>
    </location>
</feature>
<evidence type="ECO:0000256" key="7">
    <source>
        <dbReference type="PIRNR" id="PIRNR002744"/>
    </source>
</evidence>
<dbReference type="Pfam" id="PF02133">
    <property type="entry name" value="Transp_cyt_pur"/>
    <property type="match status" value="1"/>
</dbReference>
<feature type="transmembrane region" description="Helical" evidence="9">
    <location>
        <begin position="302"/>
        <end position="328"/>
    </location>
</feature>
<feature type="transmembrane region" description="Helical" evidence="9">
    <location>
        <begin position="340"/>
        <end position="360"/>
    </location>
</feature>
<feature type="transmembrane region" description="Helical" evidence="9">
    <location>
        <begin position="116"/>
        <end position="135"/>
    </location>
</feature>
<feature type="transmembrane region" description="Helical" evidence="9">
    <location>
        <begin position="155"/>
        <end position="174"/>
    </location>
</feature>
<dbReference type="PANTHER" id="PTHR31806">
    <property type="entry name" value="PURINE-CYTOSINE PERMEASE FCY2-RELATED"/>
    <property type="match status" value="1"/>
</dbReference>
<keyword evidence="4 9" id="KW-0812">Transmembrane</keyword>
<dbReference type="InterPro" id="IPR026030">
    <property type="entry name" value="Pur-cyt_permease_Fcy2/21/22"/>
</dbReference>
<comment type="similarity">
    <text evidence="2 7">Belongs to the purine-cytosine permease (2.A.39) family.</text>
</comment>
<gene>
    <name evidence="10" type="ordered locus">Tpau_1745</name>
</gene>
<reference evidence="10 11" key="2">
    <citation type="journal article" date="2011" name="Stand. Genomic Sci.">
        <title>Complete genome sequence of Tsukamurella paurometabola type strain (no. 33).</title>
        <authorList>
            <person name="Munk A.C."/>
            <person name="Lapidus A."/>
            <person name="Lucas S."/>
            <person name="Nolan M."/>
            <person name="Tice H."/>
            <person name="Cheng J.F."/>
            <person name="Del Rio T.G."/>
            <person name="Goodwin L."/>
            <person name="Pitluck S."/>
            <person name="Liolios K."/>
            <person name="Huntemann M."/>
            <person name="Ivanova N."/>
            <person name="Mavromatis K."/>
            <person name="Mikhailova N."/>
            <person name="Pati A."/>
            <person name="Chen A."/>
            <person name="Palaniappan K."/>
            <person name="Tapia R."/>
            <person name="Han C."/>
            <person name="Land M."/>
            <person name="Hauser L."/>
            <person name="Chang Y.J."/>
            <person name="Jeffries C.D."/>
            <person name="Brettin T."/>
            <person name="Yasawong M."/>
            <person name="Brambilla E.M."/>
            <person name="Rohde M."/>
            <person name="Sikorski J."/>
            <person name="Goker M."/>
            <person name="Detter J.C."/>
            <person name="Woyke T."/>
            <person name="Bristow J."/>
            <person name="Eisen J.A."/>
            <person name="Markowitz V."/>
            <person name="Hugenholtz P."/>
            <person name="Kyrpides N.C."/>
            <person name="Klenk H.P."/>
        </authorList>
    </citation>
    <scope>NUCLEOTIDE SEQUENCE [LARGE SCALE GENOMIC DNA]</scope>
    <source>
        <strain evidence="11">ATCC 8368 / DSM 20162 / CCUG 35730 / CIP 100753 / JCM 10117 / KCTC 9821 / NBRC 16120 / NCIMB 702349 / NCTC 13040</strain>
    </source>
</reference>
<keyword evidence="5 9" id="KW-1133">Transmembrane helix</keyword>
<dbReference type="RefSeq" id="WP_013126391.1">
    <property type="nucleotide sequence ID" value="NC_014158.1"/>
</dbReference>
<feature type="transmembrane region" description="Helical" evidence="9">
    <location>
        <begin position="70"/>
        <end position="96"/>
    </location>
</feature>
<evidence type="ECO:0000256" key="1">
    <source>
        <dbReference type="ARBA" id="ARBA00004141"/>
    </source>
</evidence>
<keyword evidence="3 7" id="KW-0813">Transport</keyword>
<evidence type="ECO:0000256" key="2">
    <source>
        <dbReference type="ARBA" id="ARBA00008974"/>
    </source>
</evidence>
<evidence type="ECO:0000256" key="6">
    <source>
        <dbReference type="ARBA" id="ARBA00023136"/>
    </source>
</evidence>
<dbReference type="eggNOG" id="COG1457">
    <property type="taxonomic scope" value="Bacteria"/>
</dbReference>
<evidence type="ECO:0000313" key="11">
    <source>
        <dbReference type="Proteomes" id="UP000001213"/>
    </source>
</evidence>
<evidence type="ECO:0000256" key="3">
    <source>
        <dbReference type="ARBA" id="ARBA00022448"/>
    </source>
</evidence>
<dbReference type="PIRSF" id="PIRSF002744">
    <property type="entry name" value="Pur-cyt_permease"/>
    <property type="match status" value="1"/>
</dbReference>
<dbReference type="PANTHER" id="PTHR31806:SF1">
    <property type="entry name" value="PURINE-CYTOSINE PERMEASE FCY2-RELATED"/>
    <property type="match status" value="1"/>
</dbReference>
<comment type="subcellular location">
    <subcellularLocation>
        <location evidence="1">Membrane</location>
        <topology evidence="1">Multi-pass membrane protein</topology>
    </subcellularLocation>
</comment>
<sequence length="491" mass="49642">MADATQDGLSGHLTTPEFATGPETRGIELVPDTERGGSPRSLVCVWATPSVSFLSISVGATLVAGLGLSLLQVLVTAIIASSGWVLVGLIAVSGPVSGTSSSVITRAVYGVRGNKLVVGLYGWLLAAVYISLSWSAASLNGMGLLGRFGAHGSTLSTLAVIVVIVAVTSVLAVYGHGLIVASYPYVIGGVTVVLAVSAAFMDPYADLSYRPAEPLSGLALAGAMTIGATILVSTPLSFINSPDLARYLPADTAPWRTGTATALGGAIPGIATTMVGALLATAPQFDMVGDPMGAFSVGLPTWLFAVFTLAVIASAVALNAMTMYSAGLSLQALGIPIRRIPSTVIIAAIGAALTGVSIVARDFTTAVSALLQLVVIAAGPLIAVFATDVLLRRNRYNGAALLDDSPGSPFWFRRGFRGAGVISLIAGGAASSLCVNTTVVVGPVAALTGLDLSVPAGLLVASGCYALLYRADGTAGAAAVPIPHPRRQDER</sequence>
<dbReference type="InterPro" id="IPR001248">
    <property type="entry name" value="Pur-cyt_permease"/>
</dbReference>
<dbReference type="GO" id="GO:0005886">
    <property type="term" value="C:plasma membrane"/>
    <property type="evidence" value="ECO:0007669"/>
    <property type="project" value="TreeGrafter"/>
</dbReference>
<dbReference type="GO" id="GO:0022857">
    <property type="term" value="F:transmembrane transporter activity"/>
    <property type="evidence" value="ECO:0007669"/>
    <property type="project" value="InterPro"/>
</dbReference>